<name>A0A517R2Z0_9PLAN</name>
<keyword evidence="2" id="KW-0732">Signal</keyword>
<keyword evidence="1" id="KW-0812">Transmembrane</keyword>
<reference evidence="4 5" key="1">
    <citation type="submission" date="2019-02" db="EMBL/GenBank/DDBJ databases">
        <title>Deep-cultivation of Planctomycetes and their phenomic and genomic characterization uncovers novel biology.</title>
        <authorList>
            <person name="Wiegand S."/>
            <person name="Jogler M."/>
            <person name="Boedeker C."/>
            <person name="Pinto D."/>
            <person name="Vollmers J."/>
            <person name="Rivas-Marin E."/>
            <person name="Kohn T."/>
            <person name="Peeters S.H."/>
            <person name="Heuer A."/>
            <person name="Rast P."/>
            <person name="Oberbeckmann S."/>
            <person name="Bunk B."/>
            <person name="Jeske O."/>
            <person name="Meyerdierks A."/>
            <person name="Storesund J.E."/>
            <person name="Kallscheuer N."/>
            <person name="Luecker S."/>
            <person name="Lage O.M."/>
            <person name="Pohl T."/>
            <person name="Merkel B.J."/>
            <person name="Hornburger P."/>
            <person name="Mueller R.-W."/>
            <person name="Bruemmer F."/>
            <person name="Labrenz M."/>
            <person name="Spormann A.M."/>
            <person name="Op den Camp H."/>
            <person name="Overmann J."/>
            <person name="Amann R."/>
            <person name="Jetten M.S.M."/>
            <person name="Mascher T."/>
            <person name="Medema M.H."/>
            <person name="Devos D.P."/>
            <person name="Kaster A.-K."/>
            <person name="Ovreas L."/>
            <person name="Rohde M."/>
            <person name="Galperin M.Y."/>
            <person name="Jogler C."/>
        </authorList>
    </citation>
    <scope>NUCLEOTIDE SEQUENCE [LARGE SCALE GENOMIC DNA]</scope>
    <source>
        <strain evidence="4 5">Pan189</strain>
    </source>
</reference>
<evidence type="ECO:0000313" key="5">
    <source>
        <dbReference type="Proteomes" id="UP000317318"/>
    </source>
</evidence>
<dbReference type="InterPro" id="IPR025857">
    <property type="entry name" value="MacB_PCD"/>
</dbReference>
<dbReference type="KEGG" id="svp:Pan189_26110"/>
<dbReference type="AlphaFoldDB" id="A0A517R2Z0"/>
<dbReference type="OrthoDB" id="9784014at2"/>
<dbReference type="RefSeq" id="WP_145364294.1">
    <property type="nucleotide sequence ID" value="NZ_CP036268.1"/>
</dbReference>
<dbReference type="PANTHER" id="PTHR30572:SF4">
    <property type="entry name" value="ABC TRANSPORTER PERMEASE YTRF"/>
    <property type="match status" value="1"/>
</dbReference>
<evidence type="ECO:0000256" key="2">
    <source>
        <dbReference type="SAM" id="SignalP"/>
    </source>
</evidence>
<feature type="transmembrane region" description="Helical" evidence="1">
    <location>
        <begin position="334"/>
        <end position="357"/>
    </location>
</feature>
<keyword evidence="1" id="KW-0472">Membrane</keyword>
<gene>
    <name evidence="4" type="ORF">Pan189_26110</name>
</gene>
<dbReference type="InterPro" id="IPR050250">
    <property type="entry name" value="Macrolide_Exporter_MacB"/>
</dbReference>
<organism evidence="4 5">
    <name type="scientific">Stratiformator vulcanicus</name>
    <dbReference type="NCBI Taxonomy" id="2527980"/>
    <lineage>
        <taxon>Bacteria</taxon>
        <taxon>Pseudomonadati</taxon>
        <taxon>Planctomycetota</taxon>
        <taxon>Planctomycetia</taxon>
        <taxon>Planctomycetales</taxon>
        <taxon>Planctomycetaceae</taxon>
        <taxon>Stratiformator</taxon>
    </lineage>
</organism>
<evidence type="ECO:0000313" key="4">
    <source>
        <dbReference type="EMBL" id="QDT38221.1"/>
    </source>
</evidence>
<accession>A0A517R2Z0</accession>
<feature type="domain" description="MacB-like periplasmic core" evidence="3">
    <location>
        <begin position="17"/>
        <end position="198"/>
    </location>
</feature>
<proteinExistence type="predicted"/>
<feature type="chain" id="PRO_5022245488" description="MacB-like periplasmic core domain-containing protein" evidence="2">
    <location>
        <begin position="29"/>
        <end position="363"/>
    </location>
</feature>
<dbReference type="GO" id="GO:0005886">
    <property type="term" value="C:plasma membrane"/>
    <property type="evidence" value="ECO:0007669"/>
    <property type="project" value="TreeGrafter"/>
</dbReference>
<evidence type="ECO:0000259" key="3">
    <source>
        <dbReference type="Pfam" id="PF12704"/>
    </source>
</evidence>
<evidence type="ECO:0000256" key="1">
    <source>
        <dbReference type="SAM" id="Phobius"/>
    </source>
</evidence>
<protein>
    <recommendedName>
        <fullName evidence="3">MacB-like periplasmic core domain-containing protein</fullName>
    </recommendedName>
</protein>
<dbReference type="EMBL" id="CP036268">
    <property type="protein sequence ID" value="QDT38221.1"/>
    <property type="molecule type" value="Genomic_DNA"/>
</dbReference>
<dbReference type="Proteomes" id="UP000317318">
    <property type="component" value="Chromosome"/>
</dbReference>
<feature type="transmembrane region" description="Helical" evidence="1">
    <location>
        <begin position="288"/>
        <end position="313"/>
    </location>
</feature>
<feature type="signal peptide" evidence="2">
    <location>
        <begin position="1"/>
        <end position="28"/>
    </location>
</feature>
<keyword evidence="1" id="KW-1133">Transmembrane helix</keyword>
<keyword evidence="5" id="KW-1185">Reference proteome</keyword>
<sequence length="363" mass="38677" precursor="true">MIGLVFRSLRARPTAALLLMAAIAIATATPSAVLAVSGALKNRLAERAATTPVVIGPAGSRLEVAAATLFFASAEVPPISAADWRELKSTFSGEALPIYLCGHLGKEIPLVATTPGYFRHRASRVEGDVLRRIGDVILGATAARELDARVGELLTTEPESILELVGPRPARLKVVGVLAPSDTADDKAAFVSLRTAWAIDGFGHSHGAVTESESDILDLTNEAAAALHFHSDDRRLPLTSIIYLPADERDLLMLLAELKQRDSTLGAVEPLRLLTKFRRDYDALEGTLFSVALVNVLVTLVLGLALILLVLRLRSSETRTLASLGISKGAIARLYGLELAIVMLTGMMIGGLLAWVIRWSAIG</sequence>
<dbReference type="PANTHER" id="PTHR30572">
    <property type="entry name" value="MEMBRANE COMPONENT OF TRANSPORTER-RELATED"/>
    <property type="match status" value="1"/>
</dbReference>
<dbReference type="Pfam" id="PF12704">
    <property type="entry name" value="MacB_PCD"/>
    <property type="match status" value="1"/>
</dbReference>
<dbReference type="GO" id="GO:0022857">
    <property type="term" value="F:transmembrane transporter activity"/>
    <property type="evidence" value="ECO:0007669"/>
    <property type="project" value="TreeGrafter"/>
</dbReference>